<dbReference type="STRING" id="1518501.CQ10_07945"/>
<evidence type="ECO:0000313" key="2">
    <source>
        <dbReference type="Proteomes" id="UP000051913"/>
    </source>
</evidence>
<keyword evidence="2" id="KW-1185">Reference proteome</keyword>
<reference evidence="1 2" key="1">
    <citation type="submission" date="2014-03" db="EMBL/GenBank/DDBJ databases">
        <title>Bradyrhizobium valentinum sp. nov., isolated from effective nodules of Lupinus mariae-josephae, a lupine endemic of basic-lime soils in Eastern Spain.</title>
        <authorList>
            <person name="Duran D."/>
            <person name="Rey L."/>
            <person name="Navarro A."/>
            <person name="Busquets A."/>
            <person name="Imperial J."/>
            <person name="Ruiz-Argueso T."/>
        </authorList>
    </citation>
    <scope>NUCLEOTIDE SEQUENCE [LARGE SCALE GENOMIC DNA]</scope>
    <source>
        <strain evidence="1 2">LmjM3</strain>
    </source>
</reference>
<proteinExistence type="predicted"/>
<accession>A0A0R3KM00</accession>
<comment type="caution">
    <text evidence="1">The sequence shown here is derived from an EMBL/GenBank/DDBJ whole genome shotgun (WGS) entry which is preliminary data.</text>
</comment>
<protein>
    <submittedName>
        <fullName evidence="1">Uncharacterized protein</fullName>
    </submittedName>
</protein>
<dbReference type="AlphaFoldDB" id="A0A0R3KM00"/>
<gene>
    <name evidence="1" type="ORF">CP49_27705</name>
</gene>
<name>A0A0R3KM00_9BRAD</name>
<evidence type="ECO:0000313" key="1">
    <source>
        <dbReference type="EMBL" id="KRQ96727.1"/>
    </source>
</evidence>
<sequence>MSKPNLQLIHCSNGTPLRAKRPQNSRSFRPLVINGGAASVPGEPGWEAALELFDLGLLVFHRNYLAFLEAHMAALKGLHWRDPEKTR</sequence>
<dbReference type="EMBL" id="LLXX01000190">
    <property type="protein sequence ID" value="KRQ96727.1"/>
    <property type="molecule type" value="Genomic_DNA"/>
</dbReference>
<dbReference type="Proteomes" id="UP000051913">
    <property type="component" value="Unassembled WGS sequence"/>
</dbReference>
<organism evidence="1 2">
    <name type="scientific">Bradyrhizobium valentinum</name>
    <dbReference type="NCBI Taxonomy" id="1518501"/>
    <lineage>
        <taxon>Bacteria</taxon>
        <taxon>Pseudomonadati</taxon>
        <taxon>Pseudomonadota</taxon>
        <taxon>Alphaproteobacteria</taxon>
        <taxon>Hyphomicrobiales</taxon>
        <taxon>Nitrobacteraceae</taxon>
        <taxon>Bradyrhizobium</taxon>
    </lineage>
</organism>